<dbReference type="GeneID" id="107761285"/>
<dbReference type="AlphaFoldDB" id="A0A1S3X4Z7"/>
<dbReference type="KEGG" id="nta:107761285"/>
<dbReference type="PANTHER" id="PTHR31260:SF79">
    <property type="entry name" value="CYSTATIN DOMAIN-CONTAINING PROTEIN"/>
    <property type="match status" value="1"/>
</dbReference>
<dbReference type="PaxDb" id="4097-A0A1S3X4Z7"/>
<name>A0A1S3X4Z7_TOBAC</name>
<reference evidence="1" key="1">
    <citation type="journal article" date="2014" name="Nat. Commun.">
        <title>The tobacco genome sequence and its comparison with those of tomato and potato.</title>
        <authorList>
            <person name="Sierro N."/>
            <person name="Battey J.N."/>
            <person name="Ouadi S."/>
            <person name="Bakaher N."/>
            <person name="Bovet L."/>
            <person name="Willig A."/>
            <person name="Goepfert S."/>
            <person name="Peitsch M.C."/>
            <person name="Ivanov N.V."/>
        </authorList>
    </citation>
    <scope>NUCLEOTIDE SEQUENCE [LARGE SCALE GENOMIC DNA]</scope>
</reference>
<reference evidence="2" key="2">
    <citation type="submission" date="2025-08" db="UniProtKB">
        <authorList>
            <consortium name="RefSeq"/>
        </authorList>
    </citation>
    <scope>IDENTIFICATION</scope>
    <source>
        <tissue evidence="2">Leaf</tissue>
    </source>
</reference>
<sequence length="126" mass="14403">MDKAVWEKYYKQVKESEGFDIEDFPGQCWMTTVFPMPYYLDDPKNVDRLKDYAGKALKLYNDSNGTSYEVDDILKVNGGGCRAFIFYITFSVKNGVCDTFQAKVVKDIGYHLDFPIIRPKAKAVTG</sequence>
<dbReference type="SUPFAM" id="SSF54403">
    <property type="entry name" value="Cystatin/monellin"/>
    <property type="match status" value="1"/>
</dbReference>
<gene>
    <name evidence="2" type="primary">LOC107761285</name>
</gene>
<accession>A0A1S3X4Z7</accession>
<dbReference type="RefSeq" id="XP_016434989.1">
    <property type="nucleotide sequence ID" value="XM_016579503.1"/>
</dbReference>
<protein>
    <submittedName>
        <fullName evidence="2">UPF0725 protein At1g02770-like</fullName>
    </submittedName>
</protein>
<evidence type="ECO:0000313" key="2">
    <source>
        <dbReference type="RefSeq" id="XP_016434989.1"/>
    </source>
</evidence>
<dbReference type="RefSeq" id="XP_016434989.1">
    <property type="nucleotide sequence ID" value="XM_016579503.2"/>
</dbReference>
<dbReference type="PANTHER" id="PTHR31260">
    <property type="entry name" value="CYSTATIN/MONELLIN SUPERFAMILY PROTEIN"/>
    <property type="match status" value="1"/>
</dbReference>
<dbReference type="OrthoDB" id="1034349at2759"/>
<proteinExistence type="predicted"/>
<dbReference type="Gene3D" id="3.10.450.10">
    <property type="match status" value="1"/>
</dbReference>
<keyword evidence="1" id="KW-1185">Reference proteome</keyword>
<organism evidence="1 2">
    <name type="scientific">Nicotiana tabacum</name>
    <name type="common">Common tobacco</name>
    <dbReference type="NCBI Taxonomy" id="4097"/>
    <lineage>
        <taxon>Eukaryota</taxon>
        <taxon>Viridiplantae</taxon>
        <taxon>Streptophyta</taxon>
        <taxon>Embryophyta</taxon>
        <taxon>Tracheophyta</taxon>
        <taxon>Spermatophyta</taxon>
        <taxon>Magnoliopsida</taxon>
        <taxon>eudicotyledons</taxon>
        <taxon>Gunneridae</taxon>
        <taxon>Pentapetalae</taxon>
        <taxon>asterids</taxon>
        <taxon>lamiids</taxon>
        <taxon>Solanales</taxon>
        <taxon>Solanaceae</taxon>
        <taxon>Nicotianoideae</taxon>
        <taxon>Nicotianeae</taxon>
        <taxon>Nicotiana</taxon>
    </lineage>
</organism>
<dbReference type="InterPro" id="IPR006462">
    <property type="entry name" value="MS5"/>
</dbReference>
<dbReference type="InterPro" id="IPR046350">
    <property type="entry name" value="Cystatin_sf"/>
</dbReference>
<dbReference type="Proteomes" id="UP000790787">
    <property type="component" value="Chromosome 14"/>
</dbReference>
<evidence type="ECO:0000313" key="1">
    <source>
        <dbReference type="Proteomes" id="UP000790787"/>
    </source>
</evidence>